<accession>B4D8M7</accession>
<name>B4D8M7_9BACT</name>
<dbReference type="SUPFAM" id="SSF55174">
    <property type="entry name" value="Alpha-L RNA-binding motif"/>
    <property type="match status" value="1"/>
</dbReference>
<dbReference type="Proteomes" id="UP000005824">
    <property type="component" value="Unassembled WGS sequence"/>
</dbReference>
<sequence length="119" mass="13501">MRLDQWLWAVRVYKSRTLATEAIKGGLVKVDGERSKPAHEPKPGETITARVGIMTRTVRFLAAPKSRVSAKMVVDFAEDLTPPEEREKRREPNLLPPGFRPKGAGRPTKRERRALEDLE</sequence>
<evidence type="ECO:0000313" key="4">
    <source>
        <dbReference type="EMBL" id="EDY17249.1"/>
    </source>
</evidence>
<evidence type="ECO:0000256" key="1">
    <source>
        <dbReference type="PROSITE-ProRule" id="PRU00182"/>
    </source>
</evidence>
<comment type="caution">
    <text evidence="4">The sequence shown here is derived from an EMBL/GenBank/DDBJ whole genome shotgun (WGS) entry which is preliminary data.</text>
</comment>
<dbReference type="EMBL" id="ABVL01000022">
    <property type="protein sequence ID" value="EDY17249.1"/>
    <property type="molecule type" value="Genomic_DNA"/>
</dbReference>
<evidence type="ECO:0000313" key="5">
    <source>
        <dbReference type="Proteomes" id="UP000005824"/>
    </source>
</evidence>
<feature type="compositionally biased region" description="Basic and acidic residues" evidence="2">
    <location>
        <begin position="83"/>
        <end position="92"/>
    </location>
</feature>
<dbReference type="InterPro" id="IPR002942">
    <property type="entry name" value="S4_RNA-bd"/>
</dbReference>
<dbReference type="PROSITE" id="PS50889">
    <property type="entry name" value="S4"/>
    <property type="match status" value="1"/>
</dbReference>
<dbReference type="InParanoid" id="B4D8M7"/>
<dbReference type="Pfam" id="PF01479">
    <property type="entry name" value="S4"/>
    <property type="match status" value="1"/>
</dbReference>
<dbReference type="STRING" id="497964.CfE428DRAFT_5267"/>
<keyword evidence="1" id="KW-0694">RNA-binding</keyword>
<dbReference type="AlphaFoldDB" id="B4D8M7"/>
<dbReference type="RefSeq" id="WP_006982588.1">
    <property type="nucleotide sequence ID" value="NZ_ABVL01000022.1"/>
</dbReference>
<evidence type="ECO:0000259" key="3">
    <source>
        <dbReference type="SMART" id="SM00363"/>
    </source>
</evidence>
<dbReference type="eggNOG" id="COG1188">
    <property type="taxonomic scope" value="Bacteria"/>
</dbReference>
<protein>
    <submittedName>
        <fullName evidence="4">RNA-binding S4 domain protein</fullName>
    </submittedName>
</protein>
<dbReference type="SMART" id="SM00363">
    <property type="entry name" value="S4"/>
    <property type="match status" value="1"/>
</dbReference>
<evidence type="ECO:0000256" key="2">
    <source>
        <dbReference type="SAM" id="MobiDB-lite"/>
    </source>
</evidence>
<dbReference type="FunCoup" id="B4D8M7">
    <property type="interactions" value="138"/>
</dbReference>
<gene>
    <name evidence="4" type="ORF">CfE428DRAFT_5267</name>
</gene>
<organism evidence="4 5">
    <name type="scientific">Chthoniobacter flavus Ellin428</name>
    <dbReference type="NCBI Taxonomy" id="497964"/>
    <lineage>
        <taxon>Bacteria</taxon>
        <taxon>Pseudomonadati</taxon>
        <taxon>Verrucomicrobiota</taxon>
        <taxon>Spartobacteria</taxon>
        <taxon>Chthoniobacterales</taxon>
        <taxon>Chthoniobacteraceae</taxon>
        <taxon>Chthoniobacter</taxon>
    </lineage>
</organism>
<feature type="region of interest" description="Disordered" evidence="2">
    <location>
        <begin position="78"/>
        <end position="119"/>
    </location>
</feature>
<reference evidence="4 5" key="1">
    <citation type="journal article" date="2011" name="J. Bacteriol.">
        <title>Genome sequence of Chthoniobacter flavus Ellin428, an aerobic heterotrophic soil bacterium.</title>
        <authorList>
            <person name="Kant R."/>
            <person name="van Passel M.W."/>
            <person name="Palva A."/>
            <person name="Lucas S."/>
            <person name="Lapidus A."/>
            <person name="Glavina Del Rio T."/>
            <person name="Dalin E."/>
            <person name="Tice H."/>
            <person name="Bruce D."/>
            <person name="Goodwin L."/>
            <person name="Pitluck S."/>
            <person name="Larimer F.W."/>
            <person name="Land M.L."/>
            <person name="Hauser L."/>
            <person name="Sangwan P."/>
            <person name="de Vos W.M."/>
            <person name="Janssen P.H."/>
            <person name="Smidt H."/>
        </authorList>
    </citation>
    <scope>NUCLEOTIDE SEQUENCE [LARGE SCALE GENOMIC DNA]</scope>
    <source>
        <strain evidence="4 5">Ellin428</strain>
    </source>
</reference>
<dbReference type="GO" id="GO:0003723">
    <property type="term" value="F:RNA binding"/>
    <property type="evidence" value="ECO:0007669"/>
    <property type="project" value="UniProtKB-KW"/>
</dbReference>
<dbReference type="Gene3D" id="3.10.290.10">
    <property type="entry name" value="RNA-binding S4 domain"/>
    <property type="match status" value="1"/>
</dbReference>
<keyword evidence="5" id="KW-1185">Reference proteome</keyword>
<proteinExistence type="predicted"/>
<dbReference type="CDD" id="cd00165">
    <property type="entry name" value="S4"/>
    <property type="match status" value="1"/>
</dbReference>
<feature type="domain" description="RNA-binding S4" evidence="3">
    <location>
        <begin position="1"/>
        <end position="62"/>
    </location>
</feature>
<dbReference type="InterPro" id="IPR036986">
    <property type="entry name" value="S4_RNA-bd_sf"/>
</dbReference>